<organism evidence="1 2">
    <name type="scientific">Gymnopilus junonius</name>
    <name type="common">Spectacular rustgill mushroom</name>
    <name type="synonym">Gymnopilus spectabilis subsp. junonius</name>
    <dbReference type="NCBI Taxonomy" id="109634"/>
    <lineage>
        <taxon>Eukaryota</taxon>
        <taxon>Fungi</taxon>
        <taxon>Dikarya</taxon>
        <taxon>Basidiomycota</taxon>
        <taxon>Agaricomycotina</taxon>
        <taxon>Agaricomycetes</taxon>
        <taxon>Agaricomycetidae</taxon>
        <taxon>Agaricales</taxon>
        <taxon>Agaricineae</taxon>
        <taxon>Hymenogastraceae</taxon>
        <taxon>Gymnopilus</taxon>
    </lineage>
</organism>
<protein>
    <submittedName>
        <fullName evidence="1">Uncharacterized protein</fullName>
    </submittedName>
</protein>
<accession>A0A9P5TG67</accession>
<evidence type="ECO:0000313" key="1">
    <source>
        <dbReference type="EMBL" id="KAF8876885.1"/>
    </source>
</evidence>
<sequence>MRIDHLQLEVDVQAICFPLLDHYNGVRTELLEFSRLLLSSSHVPVRLVQLLVLGTTVNDISGDFRGVIDIEVTDSNFILPETTRLPTEEKLGGKGAPSLHVDNSSSVILCSQRPRFVPEAALEKERGEGRTQLGRIWAQGKKQSSVSDSKKNCDWDLTCNGGSEEFEEFEAYHGTHYVLMYPIPPVMIVERVLDLSQPLRIPQLPAGPDGNWEWVTRFRTRIPVTLGLEFRAGSEHNPASFSLKAGELKTNGLSSSKPLYNAGDFSQGALGNTMWKPTPRNTRRNHEIWRSHLYPSCPKYLTLVDRSPALAEDEV</sequence>
<evidence type="ECO:0000313" key="2">
    <source>
        <dbReference type="Proteomes" id="UP000724874"/>
    </source>
</evidence>
<dbReference type="Proteomes" id="UP000724874">
    <property type="component" value="Unassembled WGS sequence"/>
</dbReference>
<proteinExistence type="predicted"/>
<name>A0A9P5TG67_GYMJU</name>
<reference evidence="1" key="1">
    <citation type="submission" date="2020-11" db="EMBL/GenBank/DDBJ databases">
        <authorList>
            <consortium name="DOE Joint Genome Institute"/>
            <person name="Ahrendt S."/>
            <person name="Riley R."/>
            <person name="Andreopoulos W."/>
            <person name="LaButti K."/>
            <person name="Pangilinan J."/>
            <person name="Ruiz-duenas F.J."/>
            <person name="Barrasa J.M."/>
            <person name="Sanchez-Garcia M."/>
            <person name="Camarero S."/>
            <person name="Miyauchi S."/>
            <person name="Serrano A."/>
            <person name="Linde D."/>
            <person name="Babiker R."/>
            <person name="Drula E."/>
            <person name="Ayuso-Fernandez I."/>
            <person name="Pacheco R."/>
            <person name="Padilla G."/>
            <person name="Ferreira P."/>
            <person name="Barriuso J."/>
            <person name="Kellner H."/>
            <person name="Castanera R."/>
            <person name="Alfaro M."/>
            <person name="Ramirez L."/>
            <person name="Pisabarro A.G."/>
            <person name="Kuo A."/>
            <person name="Tritt A."/>
            <person name="Lipzen A."/>
            <person name="He G."/>
            <person name="Yan M."/>
            <person name="Ng V."/>
            <person name="Cullen D."/>
            <person name="Martin F."/>
            <person name="Rosso M.-N."/>
            <person name="Henrissat B."/>
            <person name="Hibbett D."/>
            <person name="Martinez A.T."/>
            <person name="Grigoriev I.V."/>
        </authorList>
    </citation>
    <scope>NUCLEOTIDE SEQUENCE</scope>
    <source>
        <strain evidence="1">AH 44721</strain>
    </source>
</reference>
<gene>
    <name evidence="1" type="ORF">CPB84DRAFT_1752312</name>
</gene>
<comment type="caution">
    <text evidence="1">The sequence shown here is derived from an EMBL/GenBank/DDBJ whole genome shotgun (WGS) entry which is preliminary data.</text>
</comment>
<dbReference type="EMBL" id="JADNYJ010000177">
    <property type="protein sequence ID" value="KAF8876885.1"/>
    <property type="molecule type" value="Genomic_DNA"/>
</dbReference>
<keyword evidence="2" id="KW-1185">Reference proteome</keyword>
<dbReference type="AlphaFoldDB" id="A0A9P5TG67"/>